<evidence type="ECO:0000256" key="3">
    <source>
        <dbReference type="ARBA" id="ARBA00013194"/>
    </source>
</evidence>
<dbReference type="InterPro" id="IPR001179">
    <property type="entry name" value="PPIase_FKBP_dom"/>
</dbReference>
<feature type="signal peptide" evidence="8">
    <location>
        <begin position="1"/>
        <end position="19"/>
    </location>
</feature>
<evidence type="ECO:0000256" key="6">
    <source>
        <dbReference type="PROSITE-ProRule" id="PRU00277"/>
    </source>
</evidence>
<dbReference type="RefSeq" id="WP_127706878.1">
    <property type="nucleotide sequence ID" value="NZ_SACK01000008.1"/>
</dbReference>
<dbReference type="EMBL" id="SACK01000008">
    <property type="protein sequence ID" value="RVT98361.1"/>
    <property type="molecule type" value="Genomic_DNA"/>
</dbReference>
<reference evidence="10 11" key="1">
    <citation type="submission" date="2019-01" db="EMBL/GenBank/DDBJ databases">
        <authorList>
            <person name="Chen W.-M."/>
        </authorList>
    </citation>
    <scope>NUCLEOTIDE SEQUENCE [LARGE SCALE GENOMIC DNA]</scope>
    <source>
        <strain evidence="10 11">YBJ-36</strain>
    </source>
</reference>
<evidence type="ECO:0000256" key="4">
    <source>
        <dbReference type="ARBA" id="ARBA00023110"/>
    </source>
</evidence>
<keyword evidence="4 6" id="KW-0697">Rotamase</keyword>
<comment type="caution">
    <text evidence="10">The sequence shown here is derived from an EMBL/GenBank/DDBJ whole genome shotgun (WGS) entry which is preliminary data.</text>
</comment>
<sequence>MKKYILAAALLATVFASKAQQQINGTSFALITDAPGDKAKIDDIISFNIIQRTEKDSVLFSSYQMGRPIQLRIKPSQNVMDLMDVFVQMSAGDSAMVKIPTDSIFKGRESERPPFITKGSQIVTLIKMEKVQSMATFMAERNAELEKLKAAEAAEAGEYIITNKLKPVTTASGLKYIITAPSAKAKPKAGDTVLVNYVGRTLDDKVFDSSIESEAQKAGLSQPGREYKPIEVILGQNGVIKGWEEGLLLLGEGAKAKLIIPSQLGYGDRGAGQAIKPYSTLVFDVELVKIKRAKAAAPGPVMKRPLKKRPSVSKPAAKKTPVSKKKN</sequence>
<dbReference type="OrthoDB" id="9814548at2"/>
<evidence type="ECO:0000259" key="9">
    <source>
        <dbReference type="PROSITE" id="PS50059"/>
    </source>
</evidence>
<gene>
    <name evidence="10" type="ORF">EOD41_16335</name>
</gene>
<dbReference type="AlphaFoldDB" id="A0A437ML25"/>
<dbReference type="PANTHER" id="PTHR43811:SF19">
    <property type="entry name" value="39 KDA FK506-BINDING NUCLEAR PROTEIN"/>
    <property type="match status" value="1"/>
</dbReference>
<accession>A0A437ML25</accession>
<name>A0A437ML25_9SPHI</name>
<evidence type="ECO:0000313" key="10">
    <source>
        <dbReference type="EMBL" id="RVT98361.1"/>
    </source>
</evidence>
<feature type="chain" id="PRO_5019497145" description="peptidylprolyl isomerase" evidence="8">
    <location>
        <begin position="20"/>
        <end position="327"/>
    </location>
</feature>
<evidence type="ECO:0000256" key="7">
    <source>
        <dbReference type="SAM" id="MobiDB-lite"/>
    </source>
</evidence>
<comment type="similarity">
    <text evidence="2">Belongs to the FKBP-type PPIase family.</text>
</comment>
<evidence type="ECO:0000256" key="1">
    <source>
        <dbReference type="ARBA" id="ARBA00000971"/>
    </source>
</evidence>
<evidence type="ECO:0000256" key="8">
    <source>
        <dbReference type="SAM" id="SignalP"/>
    </source>
</evidence>
<dbReference type="Proteomes" id="UP000282759">
    <property type="component" value="Unassembled WGS sequence"/>
</dbReference>
<dbReference type="Pfam" id="PF00254">
    <property type="entry name" value="FKBP_C"/>
    <property type="match status" value="2"/>
</dbReference>
<protein>
    <recommendedName>
        <fullName evidence="3 6">peptidylprolyl isomerase</fullName>
        <ecNumber evidence="3 6">5.2.1.8</ecNumber>
    </recommendedName>
</protein>
<keyword evidence="8" id="KW-0732">Signal</keyword>
<dbReference type="PROSITE" id="PS50059">
    <property type="entry name" value="FKBP_PPIASE"/>
    <property type="match status" value="1"/>
</dbReference>
<dbReference type="EC" id="5.2.1.8" evidence="3 6"/>
<feature type="domain" description="PPIase FKBP-type" evidence="9">
    <location>
        <begin position="190"/>
        <end position="291"/>
    </location>
</feature>
<dbReference type="GO" id="GO:0003755">
    <property type="term" value="F:peptidyl-prolyl cis-trans isomerase activity"/>
    <property type="evidence" value="ECO:0007669"/>
    <property type="project" value="UniProtKB-KW"/>
</dbReference>
<dbReference type="InterPro" id="IPR046357">
    <property type="entry name" value="PPIase_dom_sf"/>
</dbReference>
<evidence type="ECO:0000256" key="2">
    <source>
        <dbReference type="ARBA" id="ARBA00006577"/>
    </source>
</evidence>
<dbReference type="Gene3D" id="3.10.50.40">
    <property type="match status" value="2"/>
</dbReference>
<dbReference type="SUPFAM" id="SSF54534">
    <property type="entry name" value="FKBP-like"/>
    <property type="match status" value="2"/>
</dbReference>
<evidence type="ECO:0000256" key="5">
    <source>
        <dbReference type="ARBA" id="ARBA00023235"/>
    </source>
</evidence>
<proteinExistence type="inferred from homology"/>
<comment type="catalytic activity">
    <reaction evidence="1 6">
        <text>[protein]-peptidylproline (omega=180) = [protein]-peptidylproline (omega=0)</text>
        <dbReference type="Rhea" id="RHEA:16237"/>
        <dbReference type="Rhea" id="RHEA-COMP:10747"/>
        <dbReference type="Rhea" id="RHEA-COMP:10748"/>
        <dbReference type="ChEBI" id="CHEBI:83833"/>
        <dbReference type="ChEBI" id="CHEBI:83834"/>
        <dbReference type="EC" id="5.2.1.8"/>
    </reaction>
</comment>
<evidence type="ECO:0000313" key="11">
    <source>
        <dbReference type="Proteomes" id="UP000282759"/>
    </source>
</evidence>
<dbReference type="PANTHER" id="PTHR43811">
    <property type="entry name" value="FKBP-TYPE PEPTIDYL-PROLYL CIS-TRANS ISOMERASE FKPA"/>
    <property type="match status" value="1"/>
</dbReference>
<keyword evidence="11" id="KW-1185">Reference proteome</keyword>
<feature type="region of interest" description="Disordered" evidence="7">
    <location>
        <begin position="295"/>
        <end position="327"/>
    </location>
</feature>
<organism evidence="10 11">
    <name type="scientific">Mucilaginibacter limnophilus</name>
    <dbReference type="NCBI Taxonomy" id="1932778"/>
    <lineage>
        <taxon>Bacteria</taxon>
        <taxon>Pseudomonadati</taxon>
        <taxon>Bacteroidota</taxon>
        <taxon>Sphingobacteriia</taxon>
        <taxon>Sphingobacteriales</taxon>
        <taxon>Sphingobacteriaceae</taxon>
        <taxon>Mucilaginibacter</taxon>
    </lineage>
</organism>
<keyword evidence="5 6" id="KW-0413">Isomerase</keyword>